<comment type="caution">
    <text evidence="1">The sequence shown here is derived from an EMBL/GenBank/DDBJ whole genome shotgun (WGS) entry which is preliminary data.</text>
</comment>
<reference evidence="1 2" key="1">
    <citation type="journal article" date="2016" name="Antonie Van Leeuwenhoek">
        <title>Lysinibacillus endophyticus sp. nov., an indole-3-acetic acid producing endophytic bacterium isolated from corn root (Zea mays cv. Xinken-5).</title>
        <authorList>
            <person name="Yu J."/>
            <person name="Guan X."/>
            <person name="Liu C."/>
            <person name="Xiang W."/>
            <person name="Yu Z."/>
            <person name="Liu X."/>
            <person name="Wang G."/>
        </authorList>
    </citation>
    <scope>NUCLEOTIDE SEQUENCE [LARGE SCALE GENOMIC DNA]</scope>
    <source>
        <strain evidence="1 2">DSM 100506</strain>
    </source>
</reference>
<evidence type="ECO:0000313" key="2">
    <source>
        <dbReference type="Proteomes" id="UP000272238"/>
    </source>
</evidence>
<dbReference type="AlphaFoldDB" id="A0A494Z8N4"/>
<dbReference type="OrthoDB" id="2733915at2"/>
<name>A0A494Z8N4_9BACL</name>
<organism evidence="1 2">
    <name type="scientific">Ureibacillus endophyticus</name>
    <dbReference type="NCBI Taxonomy" id="1978490"/>
    <lineage>
        <taxon>Bacteria</taxon>
        <taxon>Bacillati</taxon>
        <taxon>Bacillota</taxon>
        <taxon>Bacilli</taxon>
        <taxon>Bacillales</taxon>
        <taxon>Caryophanaceae</taxon>
        <taxon>Ureibacillus</taxon>
    </lineage>
</organism>
<sequence length="226" mass="25836">MTVSTGFNRKIQKWVLNEQGKVAFQPFKVDGNPYKSKIFLVSATPEPYISVDPLDIRLHIDSLVDSIAFQELYYDEIKASSREYKGCLNFVIWAKEHLKENVVLSYINSLYIDSPQQLKHLKKQKDPLYQQGLDVFKEVLVEFSPSILIVQGTTAWKQFLEHFETQLIDFDSKGLTVQQLESKGVVAKIQLDSGEVVNILVCRSMGYFGKEGASFTEFKNALEQLL</sequence>
<keyword evidence="2" id="KW-1185">Reference proteome</keyword>
<dbReference type="EMBL" id="RBZN01000007">
    <property type="protein sequence ID" value="RKQ18929.1"/>
    <property type="molecule type" value="Genomic_DNA"/>
</dbReference>
<evidence type="ECO:0000313" key="1">
    <source>
        <dbReference type="EMBL" id="RKQ18929.1"/>
    </source>
</evidence>
<gene>
    <name evidence="1" type="ORF">D8M03_04875</name>
</gene>
<dbReference type="RefSeq" id="WP_121213654.1">
    <property type="nucleotide sequence ID" value="NZ_JBBYAH010000001.1"/>
</dbReference>
<accession>A0A494Z8N4</accession>
<protein>
    <submittedName>
        <fullName evidence="1">Uncharacterized protein</fullName>
    </submittedName>
</protein>
<dbReference type="Proteomes" id="UP000272238">
    <property type="component" value="Unassembled WGS sequence"/>
</dbReference>
<proteinExistence type="predicted"/>